<dbReference type="EMBL" id="CAMPGE010023955">
    <property type="protein sequence ID" value="CAI2381827.1"/>
    <property type="molecule type" value="Genomic_DNA"/>
</dbReference>
<feature type="region of interest" description="Disordered" evidence="1">
    <location>
        <begin position="1"/>
        <end position="29"/>
    </location>
</feature>
<evidence type="ECO:0000256" key="1">
    <source>
        <dbReference type="SAM" id="MobiDB-lite"/>
    </source>
</evidence>
<proteinExistence type="predicted"/>
<accession>A0AAD1Y2V4</accession>
<keyword evidence="3" id="KW-1185">Reference proteome</keyword>
<evidence type="ECO:0000313" key="2">
    <source>
        <dbReference type="EMBL" id="CAI2381827.1"/>
    </source>
</evidence>
<feature type="compositionally biased region" description="Basic residues" evidence="1">
    <location>
        <begin position="16"/>
        <end position="26"/>
    </location>
</feature>
<protein>
    <submittedName>
        <fullName evidence="2">Uncharacterized protein</fullName>
    </submittedName>
</protein>
<organism evidence="2 3">
    <name type="scientific">Euplotes crassus</name>
    <dbReference type="NCBI Taxonomy" id="5936"/>
    <lineage>
        <taxon>Eukaryota</taxon>
        <taxon>Sar</taxon>
        <taxon>Alveolata</taxon>
        <taxon>Ciliophora</taxon>
        <taxon>Intramacronucleata</taxon>
        <taxon>Spirotrichea</taxon>
        <taxon>Hypotrichia</taxon>
        <taxon>Euplotida</taxon>
        <taxon>Euplotidae</taxon>
        <taxon>Moneuplotes</taxon>
    </lineage>
</organism>
<feature type="region of interest" description="Disordered" evidence="1">
    <location>
        <begin position="232"/>
        <end position="251"/>
    </location>
</feature>
<comment type="caution">
    <text evidence="2">The sequence shown here is derived from an EMBL/GenBank/DDBJ whole genome shotgun (WGS) entry which is preliminary data.</text>
</comment>
<dbReference type="AlphaFoldDB" id="A0AAD1Y2V4"/>
<sequence length="306" mass="35309">MKTSRKHSGRLNTASKTKRSLKNRFSRRSDNPQTNVLLIDSDLNEKLNKIRKKKARTFGLNTSARNWTSDSGKHRRAKAIHYSNKKILDLSHEKSAKNISGIDFLQRRIPKTAVSRKRNKIKNNFFTNELKADKNSLESTLSFSTRECNKEDNKSISKFEILKSSQRKKKDINVNLEERLRSEMRNLSETAYNLSLTFSESDNSKLAKIYKDKSSLYNSKYLNPKTPITLSSKGVTSPSNKIFQGPESGGRRRRTIISQSLRLKMLVDETIMDEDKYEKLQKEIKEIRRAKRNSIGNGISQIFNTV</sequence>
<gene>
    <name evidence="2" type="ORF">ECRASSUSDP1_LOCUS23293</name>
</gene>
<dbReference type="Proteomes" id="UP001295684">
    <property type="component" value="Unassembled WGS sequence"/>
</dbReference>
<name>A0AAD1Y2V4_EUPCR</name>
<feature type="compositionally biased region" description="Polar residues" evidence="1">
    <location>
        <begin position="232"/>
        <end position="242"/>
    </location>
</feature>
<reference evidence="2" key="1">
    <citation type="submission" date="2023-07" db="EMBL/GenBank/DDBJ databases">
        <authorList>
            <consortium name="AG Swart"/>
            <person name="Singh M."/>
            <person name="Singh A."/>
            <person name="Seah K."/>
            <person name="Emmerich C."/>
        </authorList>
    </citation>
    <scope>NUCLEOTIDE SEQUENCE</scope>
    <source>
        <strain evidence="2">DP1</strain>
    </source>
</reference>
<evidence type="ECO:0000313" key="3">
    <source>
        <dbReference type="Proteomes" id="UP001295684"/>
    </source>
</evidence>